<accession>A0AAW0GB79</accession>
<sequence length="152" mass="16767">MVSWVITGANRGIGLAFVEELSADSRNTVFALTRNKPNSSALLELESKLKNVHVLQADITDVPSLRSVAKEVEKVTGGTLDVLINNGAYLSKERNTYTLDTYDGKEDLLDSDCETFFKVNTLGVIKTINVFLPLSARLHRLLSRKSSRLAQV</sequence>
<dbReference type="EMBL" id="JASBNA010000010">
    <property type="protein sequence ID" value="KAK7688564.1"/>
    <property type="molecule type" value="Genomic_DNA"/>
</dbReference>
<proteinExistence type="predicted"/>
<organism evidence="1 2">
    <name type="scientific">Cerrena zonata</name>
    <dbReference type="NCBI Taxonomy" id="2478898"/>
    <lineage>
        <taxon>Eukaryota</taxon>
        <taxon>Fungi</taxon>
        <taxon>Dikarya</taxon>
        <taxon>Basidiomycota</taxon>
        <taxon>Agaricomycotina</taxon>
        <taxon>Agaricomycetes</taxon>
        <taxon>Polyporales</taxon>
        <taxon>Cerrenaceae</taxon>
        <taxon>Cerrena</taxon>
    </lineage>
</organism>
<protein>
    <submittedName>
        <fullName evidence="1">Uncharacterized protein</fullName>
    </submittedName>
</protein>
<comment type="caution">
    <text evidence="1">The sequence shown here is derived from an EMBL/GenBank/DDBJ whole genome shotgun (WGS) entry which is preliminary data.</text>
</comment>
<dbReference type="InterPro" id="IPR002347">
    <property type="entry name" value="SDR_fam"/>
</dbReference>
<dbReference type="AlphaFoldDB" id="A0AAW0GB79"/>
<dbReference type="InterPro" id="IPR036291">
    <property type="entry name" value="NAD(P)-bd_dom_sf"/>
</dbReference>
<dbReference type="InterPro" id="IPR052184">
    <property type="entry name" value="SDR_enzymes"/>
</dbReference>
<dbReference type="PRINTS" id="PR00081">
    <property type="entry name" value="GDHRDH"/>
</dbReference>
<reference evidence="1 2" key="1">
    <citation type="submission" date="2022-09" db="EMBL/GenBank/DDBJ databases">
        <authorList>
            <person name="Palmer J.M."/>
        </authorList>
    </citation>
    <scope>NUCLEOTIDE SEQUENCE [LARGE SCALE GENOMIC DNA]</scope>
    <source>
        <strain evidence="1 2">DSM 7382</strain>
    </source>
</reference>
<dbReference type="SUPFAM" id="SSF51735">
    <property type="entry name" value="NAD(P)-binding Rossmann-fold domains"/>
    <property type="match status" value="1"/>
</dbReference>
<keyword evidence="2" id="KW-1185">Reference proteome</keyword>
<dbReference type="PANTHER" id="PTHR45458:SF1">
    <property type="entry name" value="SHORT CHAIN DEHYDROGENASE"/>
    <property type="match status" value="1"/>
</dbReference>
<evidence type="ECO:0000313" key="2">
    <source>
        <dbReference type="Proteomes" id="UP001385951"/>
    </source>
</evidence>
<evidence type="ECO:0000313" key="1">
    <source>
        <dbReference type="EMBL" id="KAK7688564.1"/>
    </source>
</evidence>
<dbReference type="GO" id="GO:0016616">
    <property type="term" value="F:oxidoreductase activity, acting on the CH-OH group of donors, NAD or NADP as acceptor"/>
    <property type="evidence" value="ECO:0007669"/>
    <property type="project" value="TreeGrafter"/>
</dbReference>
<dbReference type="Pfam" id="PF00106">
    <property type="entry name" value="adh_short"/>
    <property type="match status" value="1"/>
</dbReference>
<dbReference type="Gene3D" id="3.40.50.720">
    <property type="entry name" value="NAD(P)-binding Rossmann-like Domain"/>
    <property type="match status" value="1"/>
</dbReference>
<dbReference type="PANTHER" id="PTHR45458">
    <property type="entry name" value="SHORT-CHAIN DEHYDROGENASE/REDUCTASE SDR"/>
    <property type="match status" value="1"/>
</dbReference>
<dbReference type="Proteomes" id="UP001385951">
    <property type="component" value="Unassembled WGS sequence"/>
</dbReference>
<name>A0AAW0GB79_9APHY</name>
<gene>
    <name evidence="1" type="ORF">QCA50_008102</name>
</gene>